<dbReference type="SUPFAM" id="SSF143011">
    <property type="entry name" value="RelE-like"/>
    <property type="match status" value="1"/>
</dbReference>
<keyword evidence="2" id="KW-1185">Reference proteome</keyword>
<proteinExistence type="predicted"/>
<dbReference type="EMBL" id="BAAAZR010000059">
    <property type="protein sequence ID" value="GAA3844166.1"/>
    <property type="molecule type" value="Genomic_DNA"/>
</dbReference>
<accession>A0ABP7JGU3</accession>
<gene>
    <name evidence="1" type="ORF">GCM10022226_79080</name>
</gene>
<evidence type="ECO:0000313" key="2">
    <source>
        <dbReference type="Proteomes" id="UP001500888"/>
    </source>
</evidence>
<organism evidence="1 2">
    <name type="scientific">Sphaerisporangium flaviroseum</name>
    <dbReference type="NCBI Taxonomy" id="509199"/>
    <lineage>
        <taxon>Bacteria</taxon>
        <taxon>Bacillati</taxon>
        <taxon>Actinomycetota</taxon>
        <taxon>Actinomycetes</taxon>
        <taxon>Streptosporangiales</taxon>
        <taxon>Streptosporangiaceae</taxon>
        <taxon>Sphaerisporangium</taxon>
    </lineage>
</organism>
<dbReference type="Proteomes" id="UP001500888">
    <property type="component" value="Unassembled WGS sequence"/>
</dbReference>
<name>A0ABP7JGU3_9ACTN</name>
<dbReference type="InterPro" id="IPR035093">
    <property type="entry name" value="RelE/ParE_toxin_dom_sf"/>
</dbReference>
<dbReference type="Gene3D" id="3.30.2310.20">
    <property type="entry name" value="RelE-like"/>
    <property type="match status" value="1"/>
</dbReference>
<evidence type="ECO:0000313" key="1">
    <source>
        <dbReference type="EMBL" id="GAA3844166.1"/>
    </source>
</evidence>
<comment type="caution">
    <text evidence="1">The sequence shown here is derived from an EMBL/GenBank/DDBJ whole genome shotgun (WGS) entry which is preliminary data.</text>
</comment>
<dbReference type="RefSeq" id="WP_344952874.1">
    <property type="nucleotide sequence ID" value="NZ_BAAAZR010000059.1"/>
</dbReference>
<reference evidence="2" key="1">
    <citation type="journal article" date="2019" name="Int. J. Syst. Evol. Microbiol.">
        <title>The Global Catalogue of Microorganisms (GCM) 10K type strain sequencing project: providing services to taxonomists for standard genome sequencing and annotation.</title>
        <authorList>
            <consortium name="The Broad Institute Genomics Platform"/>
            <consortium name="The Broad Institute Genome Sequencing Center for Infectious Disease"/>
            <person name="Wu L."/>
            <person name="Ma J."/>
        </authorList>
    </citation>
    <scope>NUCLEOTIDE SEQUENCE [LARGE SCALE GENOMIC DNA]</scope>
    <source>
        <strain evidence="2">JCM 16908</strain>
    </source>
</reference>
<protein>
    <recommendedName>
        <fullName evidence="3">Type II toxin-antitoxin system RelE/ParE family toxin</fullName>
    </recommendedName>
</protein>
<sequence>MKRRLLLAPAVRDLLRQAAPGLRATIADTLLDLTEEPEPLAARPYGGIPDAFELRTDTFRLIYTHGAEHLSVWVLQINT</sequence>
<evidence type="ECO:0008006" key="3">
    <source>
        <dbReference type="Google" id="ProtNLM"/>
    </source>
</evidence>